<feature type="compositionally biased region" description="Basic residues" evidence="1">
    <location>
        <begin position="8"/>
        <end position="18"/>
    </location>
</feature>
<evidence type="ECO:0000256" key="1">
    <source>
        <dbReference type="SAM" id="MobiDB-lite"/>
    </source>
</evidence>
<accession>A0A1E1WKF5</accession>
<organism evidence="2">
    <name type="scientific">Pectinophora gossypiella</name>
    <name type="common">Cotton pink bollworm</name>
    <name type="synonym">Depressaria gossypiella</name>
    <dbReference type="NCBI Taxonomy" id="13191"/>
    <lineage>
        <taxon>Eukaryota</taxon>
        <taxon>Metazoa</taxon>
        <taxon>Ecdysozoa</taxon>
        <taxon>Arthropoda</taxon>
        <taxon>Hexapoda</taxon>
        <taxon>Insecta</taxon>
        <taxon>Pterygota</taxon>
        <taxon>Neoptera</taxon>
        <taxon>Endopterygota</taxon>
        <taxon>Lepidoptera</taxon>
        <taxon>Glossata</taxon>
        <taxon>Ditrysia</taxon>
        <taxon>Gelechioidea</taxon>
        <taxon>Gelechiidae</taxon>
        <taxon>Apatetrinae</taxon>
        <taxon>Pectinophora</taxon>
    </lineage>
</organism>
<gene>
    <name evidence="2" type="ORF">g.16205</name>
</gene>
<feature type="region of interest" description="Disordered" evidence="1">
    <location>
        <begin position="1"/>
        <end position="46"/>
    </location>
</feature>
<sequence>RREEANRRHLPPRYHRRYLGQLSGSPSFLNLPENSIQPPRIDSKRRTNSDDWIYTIYRRKCVENLYSDFLPKNKRRRSKSFDWELSSARSLKESLAEISVEHLKENNNNIITKNGK</sequence>
<name>A0A1E1WKF5_PECGO</name>
<proteinExistence type="predicted"/>
<dbReference type="EMBL" id="GDQN01003561">
    <property type="protein sequence ID" value="JAT87493.1"/>
    <property type="molecule type" value="Transcribed_RNA"/>
</dbReference>
<reference evidence="2" key="1">
    <citation type="submission" date="2015-09" db="EMBL/GenBank/DDBJ databases">
        <title>De novo assembly of Pectinophora gossypiella (Pink Bollworm) gut transcriptome.</title>
        <authorList>
            <person name="Tassone E.E."/>
        </authorList>
    </citation>
    <scope>NUCLEOTIDE SEQUENCE</scope>
</reference>
<evidence type="ECO:0000313" key="2">
    <source>
        <dbReference type="EMBL" id="JAT87493.1"/>
    </source>
</evidence>
<dbReference type="AlphaFoldDB" id="A0A1E1WKF5"/>
<feature type="non-terminal residue" evidence="2">
    <location>
        <position position="1"/>
    </location>
</feature>
<protein>
    <submittedName>
        <fullName evidence="2">Uncharacterized protein</fullName>
    </submittedName>
</protein>
<dbReference type="OrthoDB" id="6581954at2759"/>
<feature type="compositionally biased region" description="Polar residues" evidence="1">
    <location>
        <begin position="22"/>
        <end position="37"/>
    </location>
</feature>